<feature type="region of interest" description="Disordered" evidence="4">
    <location>
        <begin position="313"/>
        <end position="357"/>
    </location>
</feature>
<dbReference type="EMBL" id="JAGKQQ010000001">
    <property type="protein sequence ID" value="MBP3957225.1"/>
    <property type="molecule type" value="Genomic_DNA"/>
</dbReference>
<dbReference type="PROSITE" id="PS00108">
    <property type="entry name" value="PROTEIN_KINASE_ST"/>
    <property type="match status" value="1"/>
</dbReference>
<keyword evidence="1 3" id="KW-0547">Nucleotide-binding</keyword>
<evidence type="ECO:0000256" key="1">
    <source>
        <dbReference type="ARBA" id="ARBA00022741"/>
    </source>
</evidence>
<dbReference type="PANTHER" id="PTHR23150">
    <property type="entry name" value="SULFATASE MODIFYING FACTOR 1, 2"/>
    <property type="match status" value="1"/>
</dbReference>
<evidence type="ECO:0000259" key="6">
    <source>
        <dbReference type="PROSITE" id="PS50011"/>
    </source>
</evidence>
<evidence type="ECO:0000256" key="4">
    <source>
        <dbReference type="SAM" id="MobiDB-lite"/>
    </source>
</evidence>
<feature type="domain" description="Protein kinase" evidence="6">
    <location>
        <begin position="40"/>
        <end position="309"/>
    </location>
</feature>
<protein>
    <submittedName>
        <fullName evidence="7">SUMF1/EgtB/PvdO family nonheme iron enzyme</fullName>
    </submittedName>
</protein>
<feature type="region of interest" description="Disordered" evidence="4">
    <location>
        <begin position="491"/>
        <end position="519"/>
    </location>
</feature>
<gene>
    <name evidence="7" type="ORF">J8F10_18340</name>
</gene>
<dbReference type="InterPro" id="IPR051043">
    <property type="entry name" value="Sulfatase_Mod_Factor_Kinase"/>
</dbReference>
<dbReference type="InterPro" id="IPR017441">
    <property type="entry name" value="Protein_kinase_ATP_BS"/>
</dbReference>
<keyword evidence="5" id="KW-1133">Transmembrane helix</keyword>
<dbReference type="PROSITE" id="PS00107">
    <property type="entry name" value="PROTEIN_KINASE_ATP"/>
    <property type="match status" value="1"/>
</dbReference>
<dbReference type="InterPro" id="IPR042095">
    <property type="entry name" value="SUMF_sf"/>
</dbReference>
<dbReference type="InterPro" id="IPR011009">
    <property type="entry name" value="Kinase-like_dom_sf"/>
</dbReference>
<feature type="compositionally biased region" description="Pro residues" evidence="4">
    <location>
        <begin position="335"/>
        <end position="352"/>
    </location>
</feature>
<accession>A0ABS5BU91</accession>
<organism evidence="7 8">
    <name type="scientific">Gemmata palustris</name>
    <dbReference type="NCBI Taxonomy" id="2822762"/>
    <lineage>
        <taxon>Bacteria</taxon>
        <taxon>Pseudomonadati</taxon>
        <taxon>Planctomycetota</taxon>
        <taxon>Planctomycetia</taxon>
        <taxon>Gemmatales</taxon>
        <taxon>Gemmataceae</taxon>
        <taxon>Gemmata</taxon>
    </lineage>
</organism>
<reference evidence="7 8" key="1">
    <citation type="submission" date="2021-04" db="EMBL/GenBank/DDBJ databases">
        <authorList>
            <person name="Ivanova A."/>
        </authorList>
    </citation>
    <scope>NUCLEOTIDE SEQUENCE [LARGE SCALE GENOMIC DNA]</scope>
    <source>
        <strain evidence="7 8">G18</strain>
    </source>
</reference>
<dbReference type="SUPFAM" id="SSF56112">
    <property type="entry name" value="Protein kinase-like (PK-like)"/>
    <property type="match status" value="1"/>
</dbReference>
<name>A0ABS5BU91_9BACT</name>
<keyword evidence="5" id="KW-0472">Membrane</keyword>
<evidence type="ECO:0000313" key="7">
    <source>
        <dbReference type="EMBL" id="MBP3957225.1"/>
    </source>
</evidence>
<evidence type="ECO:0000256" key="5">
    <source>
        <dbReference type="SAM" id="Phobius"/>
    </source>
</evidence>
<dbReference type="SMART" id="SM00220">
    <property type="entry name" value="S_TKc"/>
    <property type="match status" value="1"/>
</dbReference>
<dbReference type="InterPro" id="IPR016187">
    <property type="entry name" value="CTDL_fold"/>
</dbReference>
<keyword evidence="2 3" id="KW-0067">ATP-binding</keyword>
<dbReference type="RefSeq" id="WP_210656084.1">
    <property type="nucleotide sequence ID" value="NZ_JAGKQQ010000001.1"/>
</dbReference>
<feature type="transmembrane region" description="Helical" evidence="5">
    <location>
        <begin position="375"/>
        <end position="395"/>
    </location>
</feature>
<feature type="binding site" evidence="3">
    <location>
        <position position="71"/>
    </location>
    <ligand>
        <name>ATP</name>
        <dbReference type="ChEBI" id="CHEBI:30616"/>
    </ligand>
</feature>
<dbReference type="InterPro" id="IPR005532">
    <property type="entry name" value="SUMF_dom"/>
</dbReference>
<dbReference type="InterPro" id="IPR000719">
    <property type="entry name" value="Prot_kinase_dom"/>
</dbReference>
<dbReference type="Gene3D" id="3.90.1580.10">
    <property type="entry name" value="paralog of FGE (formylglycine-generating enzyme)"/>
    <property type="match status" value="1"/>
</dbReference>
<dbReference type="Proteomes" id="UP000676565">
    <property type="component" value="Unassembled WGS sequence"/>
</dbReference>
<sequence>MSGTPVDSTRVQSPDDLKLLTVRPVPVFAAGTPVPGLSSWLLERKLGGGGFGEVWLARHAWDAEQNPRAVKFCTDPVARNRLVTHEKNVVLRVMKYAAKHPNVVPLLDCNLDGDTPWLMYEFVEGGTLARAITQWRGLPPRARTDLAVRALHAIAGALGTFHRFDPPLVHRDMKPHNVLMARSVPRITDFGIGGVALRPMDLTTESATEGAPRLPSELRAAGTRIYAPQEQLFGSAPSPRDDVFALGVIAYQMVLADLTTAPGTDAGHELRRLRVPGELVELIVRSAAINPERRPPDAGAWESALAALIHKTDGPSERAHPTGTDPSAAPEAPTDVPPPRTEPEPAPAPPRPADWRVWNEPKPVRRKKSRGSAGWVLGAGLFIVVGLCAGFALLAPHTFLPPGWRLSGPAPGETREFRLPDGVTMTFCWVPPGECQLGSPSAERDTVLKSFGQAPAWLPDEREERRGTFTTNGFWMGRYEVTRSEWAAVMRGPPSAAPGSQLGGDNRAAPEGNTEDGQLPVDSISWVQSREFVDKLNALGGGEKVFGRKGAFALPHEDGWEYACRGGLGNGRPFYFGAGLNGTQANVDGSAPFGTATKGRNVGRPVAVGSYAAQAPHPWGLCDMHGNVWEWCENRYEGMPARVVRGGSWFNQAHDARSANRGWYGPDAQRRDVGVRICWIGER</sequence>
<evidence type="ECO:0000256" key="3">
    <source>
        <dbReference type="PROSITE-ProRule" id="PRU10141"/>
    </source>
</evidence>
<keyword evidence="5" id="KW-0812">Transmembrane</keyword>
<proteinExistence type="predicted"/>
<keyword evidence="8" id="KW-1185">Reference proteome</keyword>
<comment type="caution">
    <text evidence="7">The sequence shown here is derived from an EMBL/GenBank/DDBJ whole genome shotgun (WGS) entry which is preliminary data.</text>
</comment>
<dbReference type="InterPro" id="IPR008271">
    <property type="entry name" value="Ser/Thr_kinase_AS"/>
</dbReference>
<dbReference type="PROSITE" id="PS50011">
    <property type="entry name" value="PROTEIN_KINASE_DOM"/>
    <property type="match status" value="1"/>
</dbReference>
<dbReference type="PANTHER" id="PTHR23150:SF19">
    <property type="entry name" value="FORMYLGLYCINE-GENERATING ENZYME"/>
    <property type="match status" value="1"/>
</dbReference>
<dbReference type="SUPFAM" id="SSF56436">
    <property type="entry name" value="C-type lectin-like"/>
    <property type="match status" value="1"/>
</dbReference>
<dbReference type="CDD" id="cd14014">
    <property type="entry name" value="STKc_PknB_like"/>
    <property type="match status" value="1"/>
</dbReference>
<evidence type="ECO:0000313" key="8">
    <source>
        <dbReference type="Proteomes" id="UP000676565"/>
    </source>
</evidence>
<dbReference type="Gene3D" id="1.10.510.10">
    <property type="entry name" value="Transferase(Phosphotransferase) domain 1"/>
    <property type="match status" value="1"/>
</dbReference>
<evidence type="ECO:0000256" key="2">
    <source>
        <dbReference type="ARBA" id="ARBA00022840"/>
    </source>
</evidence>
<dbReference type="Pfam" id="PF03781">
    <property type="entry name" value="FGE-sulfatase"/>
    <property type="match status" value="1"/>
</dbReference>
<dbReference type="Pfam" id="PF00069">
    <property type="entry name" value="Pkinase"/>
    <property type="match status" value="1"/>
</dbReference>